<sequence length="116" mass="13241">MFPGRDVNFPITKQGCPRTHHVWQPQYRGLQLHGLRPVQIAFHGHVGNGDALAGSHLEFARPRVGLVERVTPQPLEVDCVYQQQHGGWVYRICKEHGFDFAICDLTDPRVHCLYCL</sequence>
<dbReference type="InParanoid" id="A0A067QUK1"/>
<proteinExistence type="predicted"/>
<evidence type="ECO:0000313" key="1">
    <source>
        <dbReference type="EMBL" id="KDR09409.1"/>
    </source>
</evidence>
<gene>
    <name evidence="1" type="ORF">L798_00686</name>
</gene>
<protein>
    <submittedName>
        <fullName evidence="1">Uncharacterized protein</fullName>
    </submittedName>
</protein>
<reference evidence="1 2" key="1">
    <citation type="journal article" date="2014" name="Nat. Commun.">
        <title>Molecular traces of alternative social organization in a termite genome.</title>
        <authorList>
            <person name="Terrapon N."/>
            <person name="Li C."/>
            <person name="Robertson H.M."/>
            <person name="Ji L."/>
            <person name="Meng X."/>
            <person name="Booth W."/>
            <person name="Chen Z."/>
            <person name="Childers C.P."/>
            <person name="Glastad K.M."/>
            <person name="Gokhale K."/>
            <person name="Gowin J."/>
            <person name="Gronenberg W."/>
            <person name="Hermansen R.A."/>
            <person name="Hu H."/>
            <person name="Hunt B.G."/>
            <person name="Huylmans A.K."/>
            <person name="Khalil S.M."/>
            <person name="Mitchell R.D."/>
            <person name="Munoz-Torres M.C."/>
            <person name="Mustard J.A."/>
            <person name="Pan H."/>
            <person name="Reese J.T."/>
            <person name="Scharf M.E."/>
            <person name="Sun F."/>
            <person name="Vogel H."/>
            <person name="Xiao J."/>
            <person name="Yang W."/>
            <person name="Yang Z."/>
            <person name="Yang Z."/>
            <person name="Zhou J."/>
            <person name="Zhu J."/>
            <person name="Brent C.S."/>
            <person name="Elsik C.G."/>
            <person name="Goodisman M.A."/>
            <person name="Liberles D.A."/>
            <person name="Roe R.M."/>
            <person name="Vargo E.L."/>
            <person name="Vilcinskas A."/>
            <person name="Wang J."/>
            <person name="Bornberg-Bauer E."/>
            <person name="Korb J."/>
            <person name="Zhang G."/>
            <person name="Liebig J."/>
        </authorList>
    </citation>
    <scope>NUCLEOTIDE SEQUENCE [LARGE SCALE GENOMIC DNA]</scope>
    <source>
        <tissue evidence="1">Whole organism</tissue>
    </source>
</reference>
<name>A0A067QUK1_ZOONE</name>
<dbReference type="EMBL" id="KK853245">
    <property type="protein sequence ID" value="KDR09409.1"/>
    <property type="molecule type" value="Genomic_DNA"/>
</dbReference>
<dbReference type="Proteomes" id="UP000027135">
    <property type="component" value="Unassembled WGS sequence"/>
</dbReference>
<accession>A0A067QUK1</accession>
<evidence type="ECO:0000313" key="2">
    <source>
        <dbReference type="Proteomes" id="UP000027135"/>
    </source>
</evidence>
<dbReference type="AlphaFoldDB" id="A0A067QUK1"/>
<organism evidence="1 2">
    <name type="scientific">Zootermopsis nevadensis</name>
    <name type="common">Dampwood termite</name>
    <dbReference type="NCBI Taxonomy" id="136037"/>
    <lineage>
        <taxon>Eukaryota</taxon>
        <taxon>Metazoa</taxon>
        <taxon>Ecdysozoa</taxon>
        <taxon>Arthropoda</taxon>
        <taxon>Hexapoda</taxon>
        <taxon>Insecta</taxon>
        <taxon>Pterygota</taxon>
        <taxon>Neoptera</taxon>
        <taxon>Polyneoptera</taxon>
        <taxon>Dictyoptera</taxon>
        <taxon>Blattodea</taxon>
        <taxon>Blattoidea</taxon>
        <taxon>Termitoidae</taxon>
        <taxon>Termopsidae</taxon>
        <taxon>Zootermopsis</taxon>
    </lineage>
</organism>
<keyword evidence="2" id="KW-1185">Reference proteome</keyword>